<dbReference type="SUPFAM" id="SSF53850">
    <property type="entry name" value="Periplasmic binding protein-like II"/>
    <property type="match status" value="1"/>
</dbReference>
<dbReference type="InterPro" id="IPR005064">
    <property type="entry name" value="BUG"/>
</dbReference>
<dbReference type="Gene3D" id="3.40.190.10">
    <property type="entry name" value="Periplasmic binding protein-like II"/>
    <property type="match status" value="1"/>
</dbReference>
<dbReference type="STRING" id="1938817.SAMN06296008_101117"/>
<keyword evidence="2" id="KW-0732">Signal</keyword>
<feature type="chain" id="PRO_5013003716" evidence="2">
    <location>
        <begin position="30"/>
        <end position="332"/>
    </location>
</feature>
<dbReference type="Gene3D" id="3.40.190.150">
    <property type="entry name" value="Bordetella uptake gene, domain 1"/>
    <property type="match status" value="1"/>
</dbReference>
<evidence type="ECO:0000256" key="1">
    <source>
        <dbReference type="ARBA" id="ARBA00006987"/>
    </source>
</evidence>
<dbReference type="OrthoDB" id="8678477at2"/>
<keyword evidence="3" id="KW-0675">Receptor</keyword>
<name>A0A1W1Y218_9BURK</name>
<evidence type="ECO:0000313" key="3">
    <source>
        <dbReference type="EMBL" id="SMC30260.1"/>
    </source>
</evidence>
<feature type="signal peptide" evidence="2">
    <location>
        <begin position="1"/>
        <end position="29"/>
    </location>
</feature>
<dbReference type="InterPro" id="IPR042100">
    <property type="entry name" value="Bug_dom1"/>
</dbReference>
<sequence length="332" mass="35477">MNFLVRHFKKVLPLVFFPFTLAFSTGAYSQSSAAPYPEKVVRIIVPFAPGGPSDIIARLLAQKLSENSGKSFIVENKPGGAANIGAVQVAKSAPDGYTLLLMSSAYVINPSLYENPGFHPLKDFAPVALPVSSPNVLVASPDFAAKNFKDFVAYTKTNPGKVDYATPGNGTGPHLSMELLKIRGNLDMKHIPYNGGGPALQAVLGHQVPVGFSALPPAMAQINAGKLIALAITSKARFATIPNVPTINESGFPDFEGDTQQFISAPAGTPKAIVNYLNQEITKIVQEPVMREKLVGLGYIVLTPTPEQTTQIIQQEVEKWAKVVKAGNIKPD</sequence>
<comment type="similarity">
    <text evidence="1">Belongs to the UPF0065 (bug) family.</text>
</comment>
<dbReference type="Pfam" id="PF03401">
    <property type="entry name" value="TctC"/>
    <property type="match status" value="1"/>
</dbReference>
<protein>
    <submittedName>
        <fullName evidence="3">Tripartite-type tricarboxylate transporter, receptor component TctC</fullName>
    </submittedName>
</protein>
<dbReference type="EMBL" id="FWXJ01000001">
    <property type="protein sequence ID" value="SMC30260.1"/>
    <property type="molecule type" value="Genomic_DNA"/>
</dbReference>
<evidence type="ECO:0000256" key="2">
    <source>
        <dbReference type="SAM" id="SignalP"/>
    </source>
</evidence>
<dbReference type="PANTHER" id="PTHR42928">
    <property type="entry name" value="TRICARBOXYLATE-BINDING PROTEIN"/>
    <property type="match status" value="1"/>
</dbReference>
<gene>
    <name evidence="3" type="ORF">SAMN06296008_101117</name>
</gene>
<dbReference type="PIRSF" id="PIRSF017082">
    <property type="entry name" value="YflP"/>
    <property type="match status" value="1"/>
</dbReference>
<evidence type="ECO:0000313" key="4">
    <source>
        <dbReference type="Proteomes" id="UP000192708"/>
    </source>
</evidence>
<reference evidence="3 4" key="1">
    <citation type="submission" date="2017-04" db="EMBL/GenBank/DDBJ databases">
        <authorList>
            <person name="Afonso C.L."/>
            <person name="Miller P.J."/>
            <person name="Scott M.A."/>
            <person name="Spackman E."/>
            <person name="Goraichik I."/>
            <person name="Dimitrov K.M."/>
            <person name="Suarez D.L."/>
            <person name="Swayne D.E."/>
        </authorList>
    </citation>
    <scope>NUCLEOTIDE SEQUENCE [LARGE SCALE GENOMIC DNA]</scope>
    <source>
        <strain evidence="3 4">VK13</strain>
    </source>
</reference>
<dbReference type="PANTHER" id="PTHR42928:SF5">
    <property type="entry name" value="BLR1237 PROTEIN"/>
    <property type="match status" value="1"/>
</dbReference>
<organism evidence="3 4">
    <name type="scientific">Polynucleobacter kasalickyi</name>
    <dbReference type="NCBI Taxonomy" id="1938817"/>
    <lineage>
        <taxon>Bacteria</taxon>
        <taxon>Pseudomonadati</taxon>
        <taxon>Pseudomonadota</taxon>
        <taxon>Betaproteobacteria</taxon>
        <taxon>Burkholderiales</taxon>
        <taxon>Burkholderiaceae</taxon>
        <taxon>Polynucleobacter</taxon>
    </lineage>
</organism>
<accession>A0A1W1Y218</accession>
<dbReference type="AlphaFoldDB" id="A0A1W1Y218"/>
<dbReference type="Proteomes" id="UP000192708">
    <property type="component" value="Unassembled WGS sequence"/>
</dbReference>
<dbReference type="RefSeq" id="WP_084281915.1">
    <property type="nucleotide sequence ID" value="NZ_FWXJ01000001.1"/>
</dbReference>
<proteinExistence type="inferred from homology"/>
<keyword evidence="4" id="KW-1185">Reference proteome</keyword>
<dbReference type="CDD" id="cd13578">
    <property type="entry name" value="PBP2_Bug27"/>
    <property type="match status" value="1"/>
</dbReference>